<sequence length="127" mass="15005">MNTEFEVDGLDSIFRKLQNMGKEGAIIEDKSLMESVQPVLEDQENTTMFKDRTGNLRRSLKISKVKKVKGTKVVWIGDVDKKANYSWYIEWGDSKRKPRPFMRQSYDRNKNQVYQRLKEAIENNLQK</sequence>
<protein>
    <submittedName>
        <fullName evidence="1">Phage protein, HK97 Gp10 family</fullName>
    </submittedName>
</protein>
<dbReference type="Proteomes" id="UP000011728">
    <property type="component" value="Chromosome"/>
</dbReference>
<reference evidence="1 2" key="1">
    <citation type="submission" date="2013-02" db="EMBL/GenBank/DDBJ databases">
        <title>Genome sequence of Clostridium saccharoperbutylacetonicum N1-4(HMT).</title>
        <authorList>
            <person name="Poehlein A."/>
            <person name="Daniel R."/>
        </authorList>
    </citation>
    <scope>NUCLEOTIDE SEQUENCE [LARGE SCALE GENOMIC DNA]</scope>
    <source>
        <strain evidence="2">N1-4(HMT)</strain>
    </source>
</reference>
<keyword evidence="2" id="KW-1185">Reference proteome</keyword>
<evidence type="ECO:0000313" key="1">
    <source>
        <dbReference type="EMBL" id="AGF54797.1"/>
    </source>
</evidence>
<dbReference type="NCBIfam" id="TIGR01725">
    <property type="entry name" value="phge_HK97_gp10"/>
    <property type="match status" value="1"/>
</dbReference>
<dbReference type="KEGG" id="csr:Cspa_c10210"/>
<proteinExistence type="predicted"/>
<dbReference type="Pfam" id="PF04883">
    <property type="entry name" value="HK97-gp10_like"/>
    <property type="match status" value="1"/>
</dbReference>
<dbReference type="HOGENOM" id="CLU_127674_3_0_9"/>
<gene>
    <name evidence="1" type="ORF">Cspa_c10210</name>
</gene>
<name>M1MTA9_9CLOT</name>
<accession>M1MTA9</accession>
<dbReference type="EMBL" id="CP004121">
    <property type="protein sequence ID" value="AGF54797.1"/>
    <property type="molecule type" value="Genomic_DNA"/>
</dbReference>
<dbReference type="PATRIC" id="fig|931276.5.peg.977"/>
<dbReference type="InterPro" id="IPR010064">
    <property type="entry name" value="HK97-gp10_tail"/>
</dbReference>
<evidence type="ECO:0000313" key="2">
    <source>
        <dbReference type="Proteomes" id="UP000011728"/>
    </source>
</evidence>
<dbReference type="AlphaFoldDB" id="M1MTA9"/>
<organism evidence="1 2">
    <name type="scientific">Clostridium saccharoperbutylacetonicum N1-4(HMT)</name>
    <dbReference type="NCBI Taxonomy" id="931276"/>
    <lineage>
        <taxon>Bacteria</taxon>
        <taxon>Bacillati</taxon>
        <taxon>Bacillota</taxon>
        <taxon>Clostridia</taxon>
        <taxon>Eubacteriales</taxon>
        <taxon>Clostridiaceae</taxon>
        <taxon>Clostridium</taxon>
    </lineage>
</organism>
<dbReference type="OrthoDB" id="886754at2"/>
<dbReference type="RefSeq" id="WP_015391122.1">
    <property type="nucleotide sequence ID" value="NC_020291.1"/>
</dbReference>